<dbReference type="Proteomes" id="UP001652625">
    <property type="component" value="Chromosome 14"/>
</dbReference>
<dbReference type="PANTHER" id="PTHR28603">
    <property type="entry name" value="TRANSMEMBRANE PROTEIN 243"/>
    <property type="match status" value="1"/>
</dbReference>
<dbReference type="RefSeq" id="XP_065674629.1">
    <property type="nucleotide sequence ID" value="XM_065818557.1"/>
</dbReference>
<sequence>MESYQQQSCHQSYGGMDRPLFGESNKKATVISAFVHLVALNIVFSGAIVMNCISNIFLIYWYRQGDLDPKFRNLIYYNSLVTLLLCVIAFVTFFKK</sequence>
<protein>
    <submittedName>
        <fullName evidence="3">Transmembrane protein 243-like isoform X2</fullName>
    </submittedName>
</protein>
<proteinExistence type="predicted"/>
<reference evidence="3" key="1">
    <citation type="submission" date="2025-08" db="UniProtKB">
        <authorList>
            <consortium name="RefSeq"/>
        </authorList>
    </citation>
    <scope>IDENTIFICATION</scope>
</reference>
<dbReference type="PANTHER" id="PTHR28603:SF1">
    <property type="entry name" value="TRANSMEMBRANE PROTEIN 243"/>
    <property type="match status" value="1"/>
</dbReference>
<name>A0ABM4DJD7_HYDVU</name>
<feature type="transmembrane region" description="Helical" evidence="1">
    <location>
        <begin position="74"/>
        <end position="94"/>
    </location>
</feature>
<gene>
    <name evidence="3" type="primary">LOC136091247</name>
</gene>
<keyword evidence="1" id="KW-1133">Transmembrane helix</keyword>
<organism evidence="2 3">
    <name type="scientific">Hydra vulgaris</name>
    <name type="common">Hydra</name>
    <name type="synonym">Hydra attenuata</name>
    <dbReference type="NCBI Taxonomy" id="6087"/>
    <lineage>
        <taxon>Eukaryota</taxon>
        <taxon>Metazoa</taxon>
        <taxon>Cnidaria</taxon>
        <taxon>Hydrozoa</taxon>
        <taxon>Hydroidolina</taxon>
        <taxon>Anthoathecata</taxon>
        <taxon>Aplanulata</taxon>
        <taxon>Hydridae</taxon>
        <taxon>Hydra</taxon>
    </lineage>
</organism>
<keyword evidence="1" id="KW-0812">Transmembrane</keyword>
<evidence type="ECO:0000313" key="2">
    <source>
        <dbReference type="Proteomes" id="UP001652625"/>
    </source>
</evidence>
<evidence type="ECO:0000256" key="1">
    <source>
        <dbReference type="SAM" id="Phobius"/>
    </source>
</evidence>
<keyword evidence="1" id="KW-0472">Membrane</keyword>
<evidence type="ECO:0000313" key="3">
    <source>
        <dbReference type="RefSeq" id="XP_065674629.1"/>
    </source>
</evidence>
<accession>A0ABM4DJD7</accession>
<dbReference type="InterPro" id="IPR022564">
    <property type="entry name" value="DUF2678"/>
</dbReference>
<feature type="transmembrane region" description="Helical" evidence="1">
    <location>
        <begin position="34"/>
        <end position="62"/>
    </location>
</feature>
<dbReference type="GeneID" id="136091247"/>
<dbReference type="Pfam" id="PF10856">
    <property type="entry name" value="DUF2678"/>
    <property type="match status" value="1"/>
</dbReference>
<keyword evidence="2" id="KW-1185">Reference proteome</keyword>